<keyword evidence="3 10" id="KW-0444">Lipid biosynthesis</keyword>
<comment type="function">
    <text evidence="10">Catalyzes the reversible formation of acyl-phosphate (acyl-PO(4)) from acyl-[acyl-carrier-protein] (acyl-ACP). This enzyme utilizes acyl-ACP as fatty acyl donor, but not acyl-CoA.</text>
</comment>
<keyword evidence="5 10" id="KW-0443">Lipid metabolism</keyword>
<dbReference type="GO" id="GO:0008654">
    <property type="term" value="P:phospholipid biosynthetic process"/>
    <property type="evidence" value="ECO:0007669"/>
    <property type="project" value="UniProtKB-KW"/>
</dbReference>
<dbReference type="OrthoDB" id="9806408at2"/>
<dbReference type="NCBIfam" id="TIGR00182">
    <property type="entry name" value="plsX"/>
    <property type="match status" value="1"/>
</dbReference>
<keyword evidence="2 10" id="KW-0963">Cytoplasm</keyword>
<dbReference type="UniPathway" id="UPA00085"/>
<organism evidence="11 12">
    <name type="scientific">Butyricicoccus porcorum</name>
    <dbReference type="NCBI Taxonomy" id="1945634"/>
    <lineage>
        <taxon>Bacteria</taxon>
        <taxon>Bacillati</taxon>
        <taxon>Bacillota</taxon>
        <taxon>Clostridia</taxon>
        <taxon>Eubacteriales</taxon>
        <taxon>Butyricicoccaceae</taxon>
        <taxon>Butyricicoccus</taxon>
    </lineage>
</organism>
<dbReference type="GO" id="GO:0005737">
    <property type="term" value="C:cytoplasm"/>
    <property type="evidence" value="ECO:0007669"/>
    <property type="project" value="UniProtKB-SubCell"/>
</dbReference>
<evidence type="ECO:0000313" key="12">
    <source>
        <dbReference type="Proteomes" id="UP000194903"/>
    </source>
</evidence>
<evidence type="ECO:0000256" key="5">
    <source>
        <dbReference type="ARBA" id="ARBA00023098"/>
    </source>
</evidence>
<dbReference type="AlphaFoldDB" id="A0A252F7S6"/>
<comment type="similarity">
    <text evidence="10">Belongs to the PlsX family.</text>
</comment>
<dbReference type="Gene3D" id="3.40.718.10">
    <property type="entry name" value="Isopropylmalate Dehydrogenase"/>
    <property type="match status" value="1"/>
</dbReference>
<evidence type="ECO:0000256" key="6">
    <source>
        <dbReference type="ARBA" id="ARBA00023209"/>
    </source>
</evidence>
<keyword evidence="7 10" id="KW-1208">Phospholipid metabolism</keyword>
<evidence type="ECO:0000256" key="7">
    <source>
        <dbReference type="ARBA" id="ARBA00023264"/>
    </source>
</evidence>
<evidence type="ECO:0000256" key="3">
    <source>
        <dbReference type="ARBA" id="ARBA00022516"/>
    </source>
</evidence>
<comment type="catalytic activity">
    <reaction evidence="1 10">
        <text>a fatty acyl-[ACP] + phosphate = an acyl phosphate + holo-[ACP]</text>
        <dbReference type="Rhea" id="RHEA:42292"/>
        <dbReference type="Rhea" id="RHEA-COMP:9685"/>
        <dbReference type="Rhea" id="RHEA-COMP:14125"/>
        <dbReference type="ChEBI" id="CHEBI:43474"/>
        <dbReference type="ChEBI" id="CHEBI:59918"/>
        <dbReference type="ChEBI" id="CHEBI:64479"/>
        <dbReference type="ChEBI" id="CHEBI:138651"/>
        <dbReference type="EC" id="2.3.1.274"/>
    </reaction>
</comment>
<name>A0A252F7S6_9FIRM</name>
<accession>A0A252F7S6</accession>
<dbReference type="InterPro" id="IPR012281">
    <property type="entry name" value="Phospholipid_synth_PlsX-like"/>
</dbReference>
<dbReference type="Proteomes" id="UP000194903">
    <property type="component" value="Unassembled WGS sequence"/>
</dbReference>
<sequence length="335" mass="35771">MKLIIDAMSGDNAPEAIVSGCVMAAREFGQEYILVGKEDTIRGLLEQEKAADLPISVYHADDVIDMHDDPATAVRRKKNASMSVALRLLRDGEGDAMVSAGNTGAMLSGATLVVKRVKGIRRAALPPMLPCKNGHVLLVDAGANTECTPEYLLQFAYMGSFYMEKVMGIKSPRVGLVNNGAEDTKGDPLRKEAYQLLKEAGDAGRIHFVGNVEGSDVPKGVCDVAVTDGFTGNVMLKTVEGVASFLMGEIKNLFLTNTRTKLAYLLVKPAMGGLKKLLSTSEVGGAPFLGISKPVFKAHGSSDARAIRSAVKQAMDFVNADVVGEIERNIDHMTL</sequence>
<comment type="subcellular location">
    <subcellularLocation>
        <location evidence="10">Cytoplasm</location>
    </subcellularLocation>
    <text evidence="10">Associated with the membrane possibly through PlsY.</text>
</comment>
<evidence type="ECO:0000256" key="10">
    <source>
        <dbReference type="HAMAP-Rule" id="MF_00019"/>
    </source>
</evidence>
<protein>
    <recommendedName>
        <fullName evidence="8 10">Phosphate acyltransferase</fullName>
        <ecNumber evidence="8 10">2.3.1.274</ecNumber>
    </recommendedName>
    <alternativeName>
        <fullName evidence="10">Acyl-ACP phosphotransacylase</fullName>
    </alternativeName>
    <alternativeName>
        <fullName evidence="10">Acyl-[acyl-carrier-protein]--phosphate acyltransferase</fullName>
    </alternativeName>
    <alternativeName>
        <fullName evidence="10">Phosphate-acyl-ACP acyltransferase</fullName>
    </alternativeName>
</protein>
<comment type="pathway">
    <text evidence="10">Lipid metabolism; phospholipid metabolism.</text>
</comment>
<dbReference type="Pfam" id="PF02504">
    <property type="entry name" value="FA_synthesis"/>
    <property type="match status" value="1"/>
</dbReference>
<evidence type="ECO:0000313" key="11">
    <source>
        <dbReference type="EMBL" id="OUM21710.1"/>
    </source>
</evidence>
<dbReference type="EMBL" id="NHOC01000001">
    <property type="protein sequence ID" value="OUM21710.1"/>
    <property type="molecule type" value="Genomic_DNA"/>
</dbReference>
<dbReference type="PIRSF" id="PIRSF002465">
    <property type="entry name" value="Phsphlp_syn_PlsX"/>
    <property type="match status" value="1"/>
</dbReference>
<dbReference type="GO" id="GO:0006633">
    <property type="term" value="P:fatty acid biosynthetic process"/>
    <property type="evidence" value="ECO:0007669"/>
    <property type="project" value="UniProtKB-UniRule"/>
</dbReference>
<comment type="caution">
    <text evidence="11">The sequence shown here is derived from an EMBL/GenBank/DDBJ whole genome shotgun (WGS) entry which is preliminary data.</text>
</comment>
<evidence type="ECO:0000256" key="1">
    <source>
        <dbReference type="ARBA" id="ARBA00001232"/>
    </source>
</evidence>
<keyword evidence="6 10" id="KW-0594">Phospholipid biosynthesis</keyword>
<dbReference type="EC" id="2.3.1.274" evidence="8 10"/>
<evidence type="ECO:0000256" key="9">
    <source>
        <dbReference type="ARBA" id="ARBA00046608"/>
    </source>
</evidence>
<reference evidence="11 12" key="1">
    <citation type="submission" date="2017-05" db="EMBL/GenBank/DDBJ databases">
        <title>Butyricicoccus porcorum sp. nov. a butyrate-producing bacterium from the swine intestinal tract.</title>
        <authorList>
            <person name="Trachsel J."/>
            <person name="Humphrey S."/>
            <person name="Allen H.K."/>
        </authorList>
    </citation>
    <scope>NUCLEOTIDE SEQUENCE [LARGE SCALE GENOMIC DNA]</scope>
    <source>
        <strain evidence="11">BB10</strain>
    </source>
</reference>
<comment type="subunit">
    <text evidence="9 10">Homodimer. Probably interacts with PlsY.</text>
</comment>
<dbReference type="GO" id="GO:0043811">
    <property type="term" value="F:phosphate:acyl-[acyl carrier protein] acyltransferase activity"/>
    <property type="evidence" value="ECO:0007669"/>
    <property type="project" value="UniProtKB-UniRule"/>
</dbReference>
<dbReference type="PANTHER" id="PTHR30100:SF1">
    <property type="entry name" value="PHOSPHATE ACYLTRANSFERASE"/>
    <property type="match status" value="1"/>
</dbReference>
<proteinExistence type="inferred from homology"/>
<dbReference type="RefSeq" id="WP_087016637.1">
    <property type="nucleotide sequence ID" value="NZ_CP178353.1"/>
</dbReference>
<keyword evidence="11" id="KW-0012">Acyltransferase</keyword>
<evidence type="ECO:0000256" key="8">
    <source>
        <dbReference type="ARBA" id="ARBA00024069"/>
    </source>
</evidence>
<dbReference type="HAMAP" id="MF_00019">
    <property type="entry name" value="PlsX"/>
    <property type="match status" value="1"/>
</dbReference>
<keyword evidence="12" id="KW-1185">Reference proteome</keyword>
<dbReference type="InterPro" id="IPR003664">
    <property type="entry name" value="FA_synthesis"/>
</dbReference>
<keyword evidence="4 10" id="KW-0808">Transferase</keyword>
<gene>
    <name evidence="10" type="primary">plsX</name>
    <name evidence="11" type="ORF">CBW42_00300</name>
</gene>
<evidence type="ECO:0000256" key="4">
    <source>
        <dbReference type="ARBA" id="ARBA00022679"/>
    </source>
</evidence>
<evidence type="ECO:0000256" key="2">
    <source>
        <dbReference type="ARBA" id="ARBA00022490"/>
    </source>
</evidence>
<dbReference type="PANTHER" id="PTHR30100">
    <property type="entry name" value="FATTY ACID/PHOSPHOLIPID SYNTHESIS PROTEIN PLSX"/>
    <property type="match status" value="1"/>
</dbReference>
<dbReference type="SUPFAM" id="SSF53659">
    <property type="entry name" value="Isocitrate/Isopropylmalate dehydrogenase-like"/>
    <property type="match status" value="1"/>
</dbReference>